<dbReference type="InterPro" id="IPR027417">
    <property type="entry name" value="P-loop_NTPase"/>
</dbReference>
<feature type="domain" description="Phosphoribulokinase/uridine kinase" evidence="12">
    <location>
        <begin position="30"/>
        <end position="205"/>
    </location>
</feature>
<gene>
    <name evidence="13" type="ORF">FKY71_00215</name>
</gene>
<comment type="pathway">
    <text evidence="1">Carbohydrate biosynthesis; Calvin cycle.</text>
</comment>
<comment type="catalytic activity">
    <reaction evidence="11">
        <text>D-ribulose 5-phosphate + ATP = D-ribulose 1,5-bisphosphate + ADP + H(+)</text>
        <dbReference type="Rhea" id="RHEA:19365"/>
        <dbReference type="ChEBI" id="CHEBI:15378"/>
        <dbReference type="ChEBI" id="CHEBI:30616"/>
        <dbReference type="ChEBI" id="CHEBI:57870"/>
        <dbReference type="ChEBI" id="CHEBI:58121"/>
        <dbReference type="ChEBI" id="CHEBI:456216"/>
        <dbReference type="EC" id="2.7.1.19"/>
    </reaction>
</comment>
<evidence type="ECO:0000256" key="10">
    <source>
        <dbReference type="ARBA" id="ARBA00031382"/>
    </source>
</evidence>
<keyword evidence="5" id="KW-0113">Calvin cycle</keyword>
<keyword evidence="4" id="KW-0602">Photosynthesis</keyword>
<evidence type="ECO:0000256" key="11">
    <source>
        <dbReference type="ARBA" id="ARBA00047663"/>
    </source>
</evidence>
<dbReference type="STRING" id="1260251.SPISAL_05985"/>
<evidence type="ECO:0000256" key="7">
    <source>
        <dbReference type="ARBA" id="ARBA00022741"/>
    </source>
</evidence>
<protein>
    <recommendedName>
        <fullName evidence="3">phosphoribulokinase</fullName>
        <ecNumber evidence="3">2.7.1.19</ecNumber>
    </recommendedName>
    <alternativeName>
        <fullName evidence="10">Phosphopentokinase</fullName>
    </alternativeName>
</protein>
<name>A0A540VWA2_9GAMM</name>
<evidence type="ECO:0000313" key="13">
    <source>
        <dbReference type="EMBL" id="TQF01041.1"/>
    </source>
</evidence>
<dbReference type="EC" id="2.7.1.19" evidence="3"/>
<proteinExistence type="inferred from homology"/>
<comment type="caution">
    <text evidence="13">The sequence shown here is derived from an EMBL/GenBank/DDBJ whole genome shotgun (WGS) entry which is preliminary data.</text>
</comment>
<dbReference type="GO" id="GO:0008974">
    <property type="term" value="F:phosphoribulokinase activity"/>
    <property type="evidence" value="ECO:0007669"/>
    <property type="project" value="UniProtKB-EC"/>
</dbReference>
<evidence type="ECO:0000256" key="3">
    <source>
        <dbReference type="ARBA" id="ARBA00012042"/>
    </source>
</evidence>
<keyword evidence="7" id="KW-0547">Nucleotide-binding</keyword>
<evidence type="ECO:0000256" key="1">
    <source>
        <dbReference type="ARBA" id="ARBA00005215"/>
    </source>
</evidence>
<evidence type="ECO:0000259" key="12">
    <source>
        <dbReference type="Pfam" id="PF00485"/>
    </source>
</evidence>
<sequence length="337" mass="37438">MPPTPATRAQPIPGAGQLEQRLRERRQPLLIGVAGDSGSGKSTYTRGIEWLLGRDIVSQISLDGYHCEDRATRQTTGRTPLDPDANHLDQAVEHLRALQAGQTVDIPVYDHTRGCFLPARRHEPTPVIVVEGLHTLYPGFRELLDFALYVDTEAAVKRIWKFERDTRERGYAGEAVEAEIKRRSDQYDRWIAGQQADADVILRIHPSGLDDLALGRLEVPEGPSCHHLEVIVKPRPGEQPALYFPVDLNNMTREAAMPFLLATVPSRFRDETVNVLHVDGYMPPAALETLEREICAFAGVDSPAGDTPSAADRTPTVRFAQMLIAWPILSHLAALTR</sequence>
<dbReference type="SUPFAM" id="SSF52540">
    <property type="entry name" value="P-loop containing nucleoside triphosphate hydrolases"/>
    <property type="match status" value="1"/>
</dbReference>
<evidence type="ECO:0000256" key="5">
    <source>
        <dbReference type="ARBA" id="ARBA00022567"/>
    </source>
</evidence>
<keyword evidence="8 13" id="KW-0418">Kinase</keyword>
<evidence type="ECO:0000256" key="9">
    <source>
        <dbReference type="ARBA" id="ARBA00022840"/>
    </source>
</evidence>
<accession>A0A540VWA2</accession>
<dbReference type="Proteomes" id="UP000315400">
    <property type="component" value="Unassembled WGS sequence"/>
</dbReference>
<dbReference type="EMBL" id="VIFK01000001">
    <property type="protein sequence ID" value="TQF01041.1"/>
    <property type="molecule type" value="Genomic_DNA"/>
</dbReference>
<dbReference type="PRINTS" id="PR00478">
    <property type="entry name" value="PHRIBLKINASE"/>
</dbReference>
<evidence type="ECO:0000256" key="4">
    <source>
        <dbReference type="ARBA" id="ARBA00022531"/>
    </source>
</evidence>
<reference evidence="13 14" key="1">
    <citation type="submission" date="2019-06" db="EMBL/GenBank/DDBJ databases">
        <title>Metagenome assembled Genome of Spiribacter salinus SL48-SHIP from the microbial mat of Salt Lake 48 (Novosibirsk region, Russia).</title>
        <authorList>
            <person name="Shipova A."/>
            <person name="Rozanov A.S."/>
            <person name="Bryanskaya A.V."/>
            <person name="Peltek S.E."/>
        </authorList>
    </citation>
    <scope>NUCLEOTIDE SEQUENCE [LARGE SCALE GENOMIC DNA]</scope>
    <source>
        <strain evidence="13">SL48-SHIP-2</strain>
    </source>
</reference>
<keyword evidence="9" id="KW-0067">ATP-binding</keyword>
<evidence type="ECO:0000313" key="14">
    <source>
        <dbReference type="Proteomes" id="UP000315400"/>
    </source>
</evidence>
<evidence type="ECO:0000256" key="2">
    <source>
        <dbReference type="ARBA" id="ARBA00009719"/>
    </source>
</evidence>
<dbReference type="GO" id="GO:0019253">
    <property type="term" value="P:reductive pentose-phosphate cycle"/>
    <property type="evidence" value="ECO:0007669"/>
    <property type="project" value="UniProtKB-KW"/>
</dbReference>
<evidence type="ECO:0000256" key="8">
    <source>
        <dbReference type="ARBA" id="ARBA00022777"/>
    </source>
</evidence>
<dbReference type="InterPro" id="IPR006082">
    <property type="entry name" value="PRK"/>
</dbReference>
<organism evidence="13 14">
    <name type="scientific">Spiribacter salinus</name>
    <dbReference type="NCBI Taxonomy" id="1335746"/>
    <lineage>
        <taxon>Bacteria</taxon>
        <taxon>Pseudomonadati</taxon>
        <taxon>Pseudomonadota</taxon>
        <taxon>Gammaproteobacteria</taxon>
        <taxon>Chromatiales</taxon>
        <taxon>Ectothiorhodospiraceae</taxon>
        <taxon>Spiribacter</taxon>
    </lineage>
</organism>
<dbReference type="Gene3D" id="3.40.50.300">
    <property type="entry name" value="P-loop containing nucleotide triphosphate hydrolases"/>
    <property type="match status" value="1"/>
</dbReference>
<dbReference type="AlphaFoldDB" id="A0A540VWA2"/>
<keyword evidence="6 13" id="KW-0808">Transferase</keyword>
<dbReference type="PANTHER" id="PTHR10285">
    <property type="entry name" value="URIDINE KINASE"/>
    <property type="match status" value="1"/>
</dbReference>
<evidence type="ECO:0000256" key="6">
    <source>
        <dbReference type="ARBA" id="ARBA00022679"/>
    </source>
</evidence>
<comment type="similarity">
    <text evidence="2">Belongs to the phosphoribulokinase family.</text>
</comment>
<dbReference type="NCBIfam" id="NF005655">
    <property type="entry name" value="PRK07429.1"/>
    <property type="match status" value="1"/>
</dbReference>
<dbReference type="GO" id="GO:0005524">
    <property type="term" value="F:ATP binding"/>
    <property type="evidence" value="ECO:0007669"/>
    <property type="project" value="UniProtKB-KW"/>
</dbReference>
<dbReference type="InterPro" id="IPR006083">
    <property type="entry name" value="PRK/URK"/>
</dbReference>
<dbReference type="Pfam" id="PF00485">
    <property type="entry name" value="PRK"/>
    <property type="match status" value="1"/>
</dbReference>